<gene>
    <name evidence="9" type="ORF">KHLLAP_LOCUS1755</name>
</gene>
<dbReference type="EMBL" id="CAUWAG010000003">
    <property type="protein sequence ID" value="CAJ2501287.1"/>
    <property type="molecule type" value="Genomic_DNA"/>
</dbReference>
<evidence type="ECO:0000256" key="3">
    <source>
        <dbReference type="ARBA" id="ARBA00022989"/>
    </source>
</evidence>
<feature type="transmembrane region" description="Helical" evidence="7">
    <location>
        <begin position="52"/>
        <end position="75"/>
    </location>
</feature>
<dbReference type="Pfam" id="PF20684">
    <property type="entry name" value="Fung_rhodopsin"/>
    <property type="match status" value="1"/>
</dbReference>
<dbReference type="PANTHER" id="PTHR33048">
    <property type="entry name" value="PTH11-LIKE INTEGRAL MEMBRANE PROTEIN (AFU_ORTHOLOGUE AFUA_5G11245)"/>
    <property type="match status" value="1"/>
</dbReference>
<feature type="transmembrane region" description="Helical" evidence="7">
    <location>
        <begin position="269"/>
        <end position="287"/>
    </location>
</feature>
<dbReference type="GO" id="GO:0016020">
    <property type="term" value="C:membrane"/>
    <property type="evidence" value="ECO:0007669"/>
    <property type="project" value="UniProtKB-SubCell"/>
</dbReference>
<evidence type="ECO:0000256" key="5">
    <source>
        <dbReference type="ARBA" id="ARBA00038359"/>
    </source>
</evidence>
<feature type="transmembrane region" description="Helical" evidence="7">
    <location>
        <begin position="12"/>
        <end position="31"/>
    </location>
</feature>
<proteinExistence type="inferred from homology"/>
<dbReference type="PANTHER" id="PTHR33048:SF2">
    <property type="entry name" value="SRPK"/>
    <property type="match status" value="1"/>
</dbReference>
<comment type="caution">
    <text evidence="9">The sequence shown here is derived from an EMBL/GenBank/DDBJ whole genome shotgun (WGS) entry which is preliminary data.</text>
</comment>
<keyword evidence="10" id="KW-1185">Reference proteome</keyword>
<keyword evidence="4 7" id="KW-0472">Membrane</keyword>
<evidence type="ECO:0000313" key="9">
    <source>
        <dbReference type="EMBL" id="CAJ2501287.1"/>
    </source>
</evidence>
<feature type="compositionally biased region" description="Polar residues" evidence="6">
    <location>
        <begin position="366"/>
        <end position="375"/>
    </location>
</feature>
<dbReference type="InterPro" id="IPR052337">
    <property type="entry name" value="SAT4-like"/>
</dbReference>
<reference evidence="9" key="1">
    <citation type="submission" date="2023-10" db="EMBL/GenBank/DDBJ databases">
        <authorList>
            <person name="Hackl T."/>
        </authorList>
    </citation>
    <scope>NUCLEOTIDE SEQUENCE</scope>
</reference>
<evidence type="ECO:0000256" key="1">
    <source>
        <dbReference type="ARBA" id="ARBA00004141"/>
    </source>
</evidence>
<evidence type="ECO:0000256" key="4">
    <source>
        <dbReference type="ARBA" id="ARBA00023136"/>
    </source>
</evidence>
<feature type="domain" description="Rhodopsin" evidence="8">
    <location>
        <begin position="33"/>
        <end position="284"/>
    </location>
</feature>
<name>A0AAI8YE15_9PEZI</name>
<evidence type="ECO:0000256" key="6">
    <source>
        <dbReference type="SAM" id="MobiDB-lite"/>
    </source>
</evidence>
<dbReference type="AlphaFoldDB" id="A0AAI8YE15"/>
<dbReference type="InterPro" id="IPR049326">
    <property type="entry name" value="Rhodopsin_dom_fungi"/>
</dbReference>
<evidence type="ECO:0000256" key="7">
    <source>
        <dbReference type="SAM" id="Phobius"/>
    </source>
</evidence>
<keyword evidence="2 7" id="KW-0812">Transmembrane</keyword>
<organism evidence="9 10">
    <name type="scientific">Anthostomella pinea</name>
    <dbReference type="NCBI Taxonomy" id="933095"/>
    <lineage>
        <taxon>Eukaryota</taxon>
        <taxon>Fungi</taxon>
        <taxon>Dikarya</taxon>
        <taxon>Ascomycota</taxon>
        <taxon>Pezizomycotina</taxon>
        <taxon>Sordariomycetes</taxon>
        <taxon>Xylariomycetidae</taxon>
        <taxon>Xylariales</taxon>
        <taxon>Xylariaceae</taxon>
        <taxon>Anthostomella</taxon>
    </lineage>
</organism>
<feature type="region of interest" description="Disordered" evidence="6">
    <location>
        <begin position="294"/>
        <end position="418"/>
    </location>
</feature>
<feature type="transmembrane region" description="Helical" evidence="7">
    <location>
        <begin position="184"/>
        <end position="206"/>
    </location>
</feature>
<feature type="transmembrane region" description="Helical" evidence="7">
    <location>
        <begin position="112"/>
        <end position="132"/>
    </location>
</feature>
<sequence length="418" mass="46511">MADAADPAAAAAAMKFIAEVWGLQGTAYLVVALRYYSKVATVGVRGLAWDDFIMFLAVLVYSAESVMAYLVVAYWKGLANNAMTDEQRAALDPESAEWLLRVNGSKTHITGLLLYTTLLWLLKACWLVYYARLTEGVHNMRWRIKWGIIMVSTTYVACLLIAFLKCIPFEKQWQINPSPGNFCMPAISSIQTIFVMIMNTLTDFYLMAIPLPIVWNSRLPPRKKFALLIMFSGGLLEMAFGILRCVSILTLGDIDPAQSGYWSVRESFVSVVLTNMPMIYPIFKGIIDKGRSASRSRVTSNSNGYRLESVNKRTTNNTRNKDQYSIPETRWGSKEQIIVDEQGRSSSSGKESSLDLPDQEMGMGYQISTAHTASATKDHAGPPKKMASENKILVTTEYTVQDGGPKHSRTGRSPDSRG</sequence>
<feature type="transmembrane region" description="Helical" evidence="7">
    <location>
        <begin position="227"/>
        <end position="249"/>
    </location>
</feature>
<accession>A0AAI8YE15</accession>
<comment type="similarity">
    <text evidence="5">Belongs to the SAT4 family.</text>
</comment>
<evidence type="ECO:0000259" key="8">
    <source>
        <dbReference type="Pfam" id="PF20684"/>
    </source>
</evidence>
<feature type="transmembrane region" description="Helical" evidence="7">
    <location>
        <begin position="144"/>
        <end position="164"/>
    </location>
</feature>
<protein>
    <submittedName>
        <fullName evidence="9">Uu.00g041400.m01.CDS01</fullName>
    </submittedName>
</protein>
<comment type="subcellular location">
    <subcellularLocation>
        <location evidence="1">Membrane</location>
        <topology evidence="1">Multi-pass membrane protein</topology>
    </subcellularLocation>
</comment>
<evidence type="ECO:0000256" key="2">
    <source>
        <dbReference type="ARBA" id="ARBA00022692"/>
    </source>
</evidence>
<dbReference type="Proteomes" id="UP001295740">
    <property type="component" value="Unassembled WGS sequence"/>
</dbReference>
<evidence type="ECO:0000313" key="10">
    <source>
        <dbReference type="Proteomes" id="UP001295740"/>
    </source>
</evidence>
<feature type="compositionally biased region" description="Polar residues" evidence="6">
    <location>
        <begin position="294"/>
        <end position="304"/>
    </location>
</feature>
<keyword evidence="3 7" id="KW-1133">Transmembrane helix</keyword>